<dbReference type="PANTHER" id="PTHR30414">
    <property type="entry name" value="MINICONDUCTANCE MECHANOSENSITIVE CHANNEL YBDG"/>
    <property type="match status" value="1"/>
</dbReference>
<dbReference type="GO" id="GO:0071470">
    <property type="term" value="P:cellular response to osmotic stress"/>
    <property type="evidence" value="ECO:0007669"/>
    <property type="project" value="InterPro"/>
</dbReference>
<proteinExistence type="predicted"/>
<dbReference type="InterPro" id="IPR030192">
    <property type="entry name" value="YbdG"/>
</dbReference>
<protein>
    <submittedName>
        <fullName evidence="7">Transporter</fullName>
    </submittedName>
</protein>
<dbReference type="InterPro" id="IPR010920">
    <property type="entry name" value="LSM_dom_sf"/>
</dbReference>
<dbReference type="Proteomes" id="UP000262954">
    <property type="component" value="Unassembled WGS sequence"/>
</dbReference>
<dbReference type="InterPro" id="IPR023408">
    <property type="entry name" value="MscS_beta-dom_sf"/>
</dbReference>
<feature type="transmembrane region" description="Helical" evidence="5">
    <location>
        <begin position="156"/>
        <end position="175"/>
    </location>
</feature>
<reference evidence="7 8" key="1">
    <citation type="journal article" date="2018" name="Nat. Biotechnol.">
        <title>A standardized bacterial taxonomy based on genome phylogeny substantially revises the tree of life.</title>
        <authorList>
            <person name="Parks D.H."/>
            <person name="Chuvochina M."/>
            <person name="Waite D.W."/>
            <person name="Rinke C."/>
            <person name="Skarshewski A."/>
            <person name="Chaumeil P.A."/>
            <person name="Hugenholtz P."/>
        </authorList>
    </citation>
    <scope>NUCLEOTIDE SEQUENCE [LARGE SCALE GENOMIC DNA]</scope>
    <source>
        <strain evidence="7">UBA11482</strain>
    </source>
</reference>
<dbReference type="GO" id="GO:0008381">
    <property type="term" value="F:mechanosensitive monoatomic ion channel activity"/>
    <property type="evidence" value="ECO:0007669"/>
    <property type="project" value="InterPro"/>
</dbReference>
<evidence type="ECO:0000256" key="5">
    <source>
        <dbReference type="SAM" id="Phobius"/>
    </source>
</evidence>
<feature type="domain" description="Mechanosensitive ion channel MscS" evidence="6">
    <location>
        <begin position="198"/>
        <end position="266"/>
    </location>
</feature>
<evidence type="ECO:0000313" key="7">
    <source>
        <dbReference type="EMBL" id="HBJ08622.1"/>
    </source>
</evidence>
<dbReference type="Pfam" id="PF00924">
    <property type="entry name" value="MS_channel_2nd"/>
    <property type="match status" value="1"/>
</dbReference>
<evidence type="ECO:0000256" key="1">
    <source>
        <dbReference type="ARBA" id="ARBA00004370"/>
    </source>
</evidence>
<comment type="caution">
    <text evidence="7">The sequence shown here is derived from an EMBL/GenBank/DDBJ whole genome shotgun (WGS) entry which is preliminary data.</text>
</comment>
<keyword evidence="3 5" id="KW-1133">Transmembrane helix</keyword>
<dbReference type="GO" id="GO:0005886">
    <property type="term" value="C:plasma membrane"/>
    <property type="evidence" value="ECO:0007669"/>
    <property type="project" value="TreeGrafter"/>
</dbReference>
<accession>A0A354M283</accession>
<organism evidence="7 8">
    <name type="scientific">Coprobacter fastidiosus</name>
    <dbReference type="NCBI Taxonomy" id="1099853"/>
    <lineage>
        <taxon>Bacteria</taxon>
        <taxon>Pseudomonadati</taxon>
        <taxon>Bacteroidota</taxon>
        <taxon>Bacteroidia</taxon>
        <taxon>Bacteroidales</taxon>
        <taxon>Barnesiellaceae</taxon>
        <taxon>Coprobacter</taxon>
    </lineage>
</organism>
<feature type="transmembrane region" description="Helical" evidence="5">
    <location>
        <begin position="36"/>
        <end position="61"/>
    </location>
</feature>
<dbReference type="SUPFAM" id="SSF50182">
    <property type="entry name" value="Sm-like ribonucleoproteins"/>
    <property type="match status" value="1"/>
</dbReference>
<gene>
    <name evidence="7" type="ORF">DDY73_06410</name>
</gene>
<keyword evidence="4 5" id="KW-0472">Membrane</keyword>
<feature type="transmembrane region" description="Helical" evidence="5">
    <location>
        <begin position="81"/>
        <end position="102"/>
    </location>
</feature>
<dbReference type="AlphaFoldDB" id="A0A354M283"/>
<dbReference type="PANTHER" id="PTHR30414:SF0">
    <property type="entry name" value="MINICONDUCTANCE MECHANOSENSITIVE CHANNEL YBDG"/>
    <property type="match status" value="1"/>
</dbReference>
<feature type="transmembrane region" description="Helical" evidence="5">
    <location>
        <begin position="181"/>
        <end position="207"/>
    </location>
</feature>
<name>A0A354M283_9BACT</name>
<evidence type="ECO:0000256" key="2">
    <source>
        <dbReference type="ARBA" id="ARBA00022692"/>
    </source>
</evidence>
<dbReference type="RefSeq" id="WP_022389852.1">
    <property type="nucleotide sequence ID" value="NZ_CAUAJF010000086.1"/>
</dbReference>
<evidence type="ECO:0000313" key="8">
    <source>
        <dbReference type="Proteomes" id="UP000262954"/>
    </source>
</evidence>
<dbReference type="Gene3D" id="2.30.30.60">
    <property type="match status" value="1"/>
</dbReference>
<comment type="subcellular location">
    <subcellularLocation>
        <location evidence="1">Membrane</location>
    </subcellularLocation>
</comment>
<dbReference type="InterPro" id="IPR006685">
    <property type="entry name" value="MscS_channel_2nd"/>
</dbReference>
<evidence type="ECO:0000259" key="6">
    <source>
        <dbReference type="Pfam" id="PF00924"/>
    </source>
</evidence>
<keyword evidence="2 5" id="KW-0812">Transmembrane</keyword>
<sequence>MDDKSHKFAGELLEWIKSILRDLGIETGRVDEMEGIIYTVLIALFAWAVAWILRYVLHYVFLKILGKSKNEILRVLVDRRVFSGVAHVLPPLIMLSLLPLVYDDYRSLIGWVERFCWIYLVIAFLVYTNTFLSALWRIFSSSDAMKDRPLKGLIQLVKGILIGLGVIIVISILVQRSPMKLITGLGAFAAVLMLVFKDSILGFVAGVQLAQNDIVRKGDWIVMPGGMLNGVVIDITLNTVKVQNFDNTIVTVPPYSLISGTLQNWRGMAESGGRRIMRDFTIDVTSIKVCTPELLESLKSVDFLKSYIEEKQAEQAAGKVENTDNSNGLVNGTIETNLGLFRAYVAMYLRKHPFVNGDLTLMTRLLEPTENGIPFEIYCFSANKNWVSYESIQAEIMEHVAAVAACFELHIYQNASGHDYIVSAYITAGKEPPV</sequence>
<evidence type="ECO:0000256" key="3">
    <source>
        <dbReference type="ARBA" id="ARBA00022989"/>
    </source>
</evidence>
<dbReference type="EMBL" id="DNWC01000084">
    <property type="protein sequence ID" value="HBJ08622.1"/>
    <property type="molecule type" value="Genomic_DNA"/>
</dbReference>
<feature type="transmembrane region" description="Helical" evidence="5">
    <location>
        <begin position="117"/>
        <end position="136"/>
    </location>
</feature>
<evidence type="ECO:0000256" key="4">
    <source>
        <dbReference type="ARBA" id="ARBA00023136"/>
    </source>
</evidence>